<evidence type="ECO:0000313" key="1">
    <source>
        <dbReference type="EMBL" id="KAI0092573.1"/>
    </source>
</evidence>
<name>A0ACB8UEB5_9APHY</name>
<dbReference type="EMBL" id="MU274903">
    <property type="protein sequence ID" value="KAI0092573.1"/>
    <property type="molecule type" value="Genomic_DNA"/>
</dbReference>
<evidence type="ECO:0000313" key="2">
    <source>
        <dbReference type="Proteomes" id="UP001055072"/>
    </source>
</evidence>
<protein>
    <submittedName>
        <fullName evidence="1">Uncharacterized protein</fullName>
    </submittedName>
</protein>
<keyword evidence="2" id="KW-1185">Reference proteome</keyword>
<reference evidence="1" key="1">
    <citation type="journal article" date="2021" name="Environ. Microbiol.">
        <title>Gene family expansions and transcriptome signatures uncover fungal adaptations to wood decay.</title>
        <authorList>
            <person name="Hage H."/>
            <person name="Miyauchi S."/>
            <person name="Viragh M."/>
            <person name="Drula E."/>
            <person name="Min B."/>
            <person name="Chaduli D."/>
            <person name="Navarro D."/>
            <person name="Favel A."/>
            <person name="Norest M."/>
            <person name="Lesage-Meessen L."/>
            <person name="Balint B."/>
            <person name="Merenyi Z."/>
            <person name="de Eugenio L."/>
            <person name="Morin E."/>
            <person name="Martinez A.T."/>
            <person name="Baldrian P."/>
            <person name="Stursova M."/>
            <person name="Martinez M.J."/>
            <person name="Novotny C."/>
            <person name="Magnuson J.K."/>
            <person name="Spatafora J.W."/>
            <person name="Maurice S."/>
            <person name="Pangilinan J."/>
            <person name="Andreopoulos W."/>
            <person name="LaButti K."/>
            <person name="Hundley H."/>
            <person name="Na H."/>
            <person name="Kuo A."/>
            <person name="Barry K."/>
            <person name="Lipzen A."/>
            <person name="Henrissat B."/>
            <person name="Riley R."/>
            <person name="Ahrendt S."/>
            <person name="Nagy L.G."/>
            <person name="Grigoriev I.V."/>
            <person name="Martin F."/>
            <person name="Rosso M.N."/>
        </authorList>
    </citation>
    <scope>NUCLEOTIDE SEQUENCE</scope>
    <source>
        <strain evidence="1">CBS 384.51</strain>
    </source>
</reference>
<sequence length="341" mass="38550">MDILADQPSIIAEETSLSYDDSVPYSELPPVETSHSSSSLAERISHTKVYLVSDAIATRTGKRKYEDNDLEEDMEEDVSDPTLRDNAILLHGPPISHVPTENIFAYTTHFDAHPIGLEWIDDTTCILVFSTKAAARGAFRYLAKSHAEEPSEEGFITAKPIPIAFWPPEERINKSLGKGEGLKGAIRMRWALTLDVKKHGARVESEFYKKYGSNAGKAGYDEERQAKKRRGELGERNEAEERAKLDEDLDAFLAEDPDMPPSPPSKMRADYVTRERHSAPGRGPQPSLESRLAAPFPRRGHRDYSHRREHDKVARNRREERPKKTQEDLDAELDAFLNSRD</sequence>
<comment type="caution">
    <text evidence="1">The sequence shown here is derived from an EMBL/GenBank/DDBJ whole genome shotgun (WGS) entry which is preliminary data.</text>
</comment>
<gene>
    <name evidence="1" type="ORF">BDY19DRAFT_925038</name>
</gene>
<proteinExistence type="predicted"/>
<accession>A0ACB8UEB5</accession>
<organism evidence="1 2">
    <name type="scientific">Irpex rosettiformis</name>
    <dbReference type="NCBI Taxonomy" id="378272"/>
    <lineage>
        <taxon>Eukaryota</taxon>
        <taxon>Fungi</taxon>
        <taxon>Dikarya</taxon>
        <taxon>Basidiomycota</taxon>
        <taxon>Agaricomycotina</taxon>
        <taxon>Agaricomycetes</taxon>
        <taxon>Polyporales</taxon>
        <taxon>Irpicaceae</taxon>
        <taxon>Irpex</taxon>
    </lineage>
</organism>
<dbReference type="Proteomes" id="UP001055072">
    <property type="component" value="Unassembled WGS sequence"/>
</dbReference>